<organism evidence="9 10">
    <name type="scientific">Actinoplanes friuliensis DSM 7358</name>
    <dbReference type="NCBI Taxonomy" id="1246995"/>
    <lineage>
        <taxon>Bacteria</taxon>
        <taxon>Bacillati</taxon>
        <taxon>Actinomycetota</taxon>
        <taxon>Actinomycetes</taxon>
        <taxon>Micromonosporales</taxon>
        <taxon>Micromonosporaceae</taxon>
        <taxon>Actinoplanes</taxon>
    </lineage>
</organism>
<dbReference type="PANTHER" id="PTHR42718:SF46">
    <property type="entry name" value="BLR6921 PROTEIN"/>
    <property type="match status" value="1"/>
</dbReference>
<evidence type="ECO:0000313" key="10">
    <source>
        <dbReference type="Proteomes" id="UP000017746"/>
    </source>
</evidence>
<dbReference type="Proteomes" id="UP000017746">
    <property type="component" value="Chromosome"/>
</dbReference>
<feature type="transmembrane region" description="Helical" evidence="7">
    <location>
        <begin position="114"/>
        <end position="136"/>
    </location>
</feature>
<evidence type="ECO:0000259" key="8">
    <source>
        <dbReference type="PROSITE" id="PS50850"/>
    </source>
</evidence>
<feature type="transmembrane region" description="Helical" evidence="7">
    <location>
        <begin position="181"/>
        <end position="200"/>
    </location>
</feature>
<keyword evidence="2" id="KW-0813">Transport</keyword>
<dbReference type="Gene3D" id="1.20.1250.20">
    <property type="entry name" value="MFS general substrate transporter like domains"/>
    <property type="match status" value="1"/>
</dbReference>
<dbReference type="STRING" id="1246995.AFR_28245"/>
<evidence type="ECO:0000256" key="1">
    <source>
        <dbReference type="ARBA" id="ARBA00004651"/>
    </source>
</evidence>
<feature type="transmembrane region" description="Helical" evidence="7">
    <location>
        <begin position="59"/>
        <end position="80"/>
    </location>
</feature>
<proteinExistence type="predicted"/>
<feature type="transmembrane region" description="Helical" evidence="7">
    <location>
        <begin position="148"/>
        <end position="175"/>
    </location>
</feature>
<dbReference type="eggNOG" id="COG2814">
    <property type="taxonomic scope" value="Bacteria"/>
</dbReference>
<dbReference type="AlphaFoldDB" id="U5W7D6"/>
<dbReference type="SUPFAM" id="SSF103473">
    <property type="entry name" value="MFS general substrate transporter"/>
    <property type="match status" value="1"/>
</dbReference>
<evidence type="ECO:0000313" key="9">
    <source>
        <dbReference type="EMBL" id="AGZ43910.1"/>
    </source>
</evidence>
<dbReference type="PATRIC" id="fig|1246995.3.peg.5725"/>
<dbReference type="InterPro" id="IPR036259">
    <property type="entry name" value="MFS_trans_sf"/>
</dbReference>
<dbReference type="PANTHER" id="PTHR42718">
    <property type="entry name" value="MAJOR FACILITATOR SUPERFAMILY MULTIDRUG TRANSPORTER MFSC"/>
    <property type="match status" value="1"/>
</dbReference>
<evidence type="ECO:0000256" key="7">
    <source>
        <dbReference type="SAM" id="Phobius"/>
    </source>
</evidence>
<evidence type="ECO:0000256" key="2">
    <source>
        <dbReference type="ARBA" id="ARBA00022448"/>
    </source>
</evidence>
<dbReference type="EMBL" id="CP006272">
    <property type="protein sequence ID" value="AGZ43910.1"/>
    <property type="molecule type" value="Genomic_DNA"/>
</dbReference>
<dbReference type="GO" id="GO:0022857">
    <property type="term" value="F:transmembrane transporter activity"/>
    <property type="evidence" value="ECO:0007669"/>
    <property type="project" value="InterPro"/>
</dbReference>
<dbReference type="Pfam" id="PF07690">
    <property type="entry name" value="MFS_1"/>
    <property type="match status" value="1"/>
</dbReference>
<keyword evidence="3" id="KW-1003">Cell membrane</keyword>
<gene>
    <name evidence="9" type="ORF">AFR_28245</name>
</gene>
<dbReference type="KEGG" id="afs:AFR_28245"/>
<name>U5W7D6_9ACTN</name>
<protein>
    <recommendedName>
        <fullName evidence="8">Major facilitator superfamily (MFS) profile domain-containing protein</fullName>
    </recommendedName>
</protein>
<dbReference type="HOGENOM" id="CLU_1318645_0_0_11"/>
<dbReference type="GO" id="GO:0005886">
    <property type="term" value="C:plasma membrane"/>
    <property type="evidence" value="ECO:0007669"/>
    <property type="project" value="UniProtKB-SubCell"/>
</dbReference>
<evidence type="ECO:0000256" key="3">
    <source>
        <dbReference type="ARBA" id="ARBA00022475"/>
    </source>
</evidence>
<feature type="domain" description="Major facilitator superfamily (MFS) profile" evidence="8">
    <location>
        <begin position="21"/>
        <end position="208"/>
    </location>
</feature>
<evidence type="ECO:0000256" key="5">
    <source>
        <dbReference type="ARBA" id="ARBA00022989"/>
    </source>
</evidence>
<feature type="transmembrane region" description="Helical" evidence="7">
    <location>
        <begin position="21"/>
        <end position="47"/>
    </location>
</feature>
<keyword evidence="5 7" id="KW-1133">Transmembrane helix</keyword>
<keyword evidence="10" id="KW-1185">Reference proteome</keyword>
<evidence type="ECO:0000256" key="4">
    <source>
        <dbReference type="ARBA" id="ARBA00022692"/>
    </source>
</evidence>
<feature type="transmembrane region" description="Helical" evidence="7">
    <location>
        <begin position="87"/>
        <end position="108"/>
    </location>
</feature>
<dbReference type="PROSITE" id="PS50850">
    <property type="entry name" value="MFS"/>
    <property type="match status" value="1"/>
</dbReference>
<dbReference type="InterPro" id="IPR011701">
    <property type="entry name" value="MFS"/>
</dbReference>
<accession>U5W7D6</accession>
<dbReference type="RefSeq" id="WP_023560247.1">
    <property type="nucleotide sequence ID" value="NC_022657.1"/>
</dbReference>
<reference evidence="9 10" key="1">
    <citation type="journal article" date="2014" name="J. Biotechnol.">
        <title>Complete genome sequence of the actinobacterium Actinoplanes friuliensis HAG 010964, producer of the lipopeptide antibiotic friulimycin.</title>
        <authorList>
            <person name="Ruckert C."/>
            <person name="Szczepanowski R."/>
            <person name="Albersmeier A."/>
            <person name="Goesmann A."/>
            <person name="Fischer N."/>
            <person name="Steinkamper A."/>
            <person name="Puhler A."/>
            <person name="Biener R."/>
            <person name="Schwartz D."/>
            <person name="Kalinowski J."/>
        </authorList>
    </citation>
    <scope>NUCLEOTIDE SEQUENCE [LARGE SCALE GENOMIC DNA]</scope>
    <source>
        <strain evidence="9 10">DSM 7358</strain>
    </source>
</reference>
<comment type="subcellular location">
    <subcellularLocation>
        <location evidence="1">Cell membrane</location>
        <topology evidence="1">Multi-pass membrane protein</topology>
    </subcellularLocation>
</comment>
<sequence length="208" mass="21147">MAGQRRSSAPLIRLGILRSAALLRANVGALLLVGSFTGFQFAVVLHLQEQRGWSEVETGLALAVIGIDAVLAPTLTPVLVQRFGTPKVVLGGTVLAVAAYASFLSLVADRAFAAMLPSFLLLGLAFALAYGPLTIAATEGVAEEEQGLASGILTMSFQFGAAIGLAVVTAVLVAAGIRAALVVPVVAAVLGVGVALLTVARSSVRTRT</sequence>
<keyword evidence="6 7" id="KW-0472">Membrane</keyword>
<keyword evidence="4 7" id="KW-0812">Transmembrane</keyword>
<evidence type="ECO:0000256" key="6">
    <source>
        <dbReference type="ARBA" id="ARBA00023136"/>
    </source>
</evidence>
<dbReference type="InterPro" id="IPR020846">
    <property type="entry name" value="MFS_dom"/>
</dbReference>